<comment type="caution">
    <text evidence="1">The sequence shown here is derived from an EMBL/GenBank/DDBJ whole genome shotgun (WGS) entry which is preliminary data.</text>
</comment>
<dbReference type="EMBL" id="QUNO01000022">
    <property type="protein sequence ID" value="REH31036.1"/>
    <property type="molecule type" value="Genomic_DNA"/>
</dbReference>
<protein>
    <submittedName>
        <fullName evidence="1">Uncharacterized protein</fullName>
    </submittedName>
</protein>
<evidence type="ECO:0000313" key="2">
    <source>
        <dbReference type="Proteomes" id="UP000256269"/>
    </source>
</evidence>
<name>A0A3E0GWU7_9PSEU</name>
<evidence type="ECO:0000313" key="1">
    <source>
        <dbReference type="EMBL" id="REH31036.1"/>
    </source>
</evidence>
<keyword evidence="2" id="KW-1185">Reference proteome</keyword>
<proteinExistence type="predicted"/>
<dbReference type="Proteomes" id="UP000256269">
    <property type="component" value="Unassembled WGS sequence"/>
</dbReference>
<gene>
    <name evidence="1" type="ORF">BCF44_12259</name>
</gene>
<sequence>MRALDGRRLLTSGDFADLCLAGGWLLGDHPREAMEPSLSASTALNSGECLAASSVGPRSRWSVGTQLRSDTSGRVNRWTVLSAQLCGELFADSEALWPSGWRAHLSADMSPGAAIRARARAWAAACSVPRGEERTCRSSMFASGAVQLRSNFRPARTAANLSEYLPDDLPDWLPYLLPDVLPNDLSNKLPDMVSVSLPESGPAAMWKRHHDTMASWQPNRMRTVSSVRSGRCRLAGHRTLPPTDAGTPPQAKGWSKLAGGTRTVWRITALTAEPIIVVSGTQRCSLAIYQGGLCTRPLKMFTAARYIKPPSFSPTAPRAAACAGEPCDFEAGRCMSSRARLSRLRCRTLRRQV</sequence>
<accession>A0A3E0GWU7</accession>
<organism evidence="1 2">
    <name type="scientific">Kutzneria buriramensis</name>
    <dbReference type="NCBI Taxonomy" id="1045776"/>
    <lineage>
        <taxon>Bacteria</taxon>
        <taxon>Bacillati</taxon>
        <taxon>Actinomycetota</taxon>
        <taxon>Actinomycetes</taxon>
        <taxon>Pseudonocardiales</taxon>
        <taxon>Pseudonocardiaceae</taxon>
        <taxon>Kutzneria</taxon>
    </lineage>
</organism>
<dbReference type="AlphaFoldDB" id="A0A3E0GWU7"/>
<reference evidence="1 2" key="1">
    <citation type="submission" date="2018-08" db="EMBL/GenBank/DDBJ databases">
        <title>Genomic Encyclopedia of Archaeal and Bacterial Type Strains, Phase II (KMG-II): from individual species to whole genera.</title>
        <authorList>
            <person name="Goeker M."/>
        </authorList>
    </citation>
    <scope>NUCLEOTIDE SEQUENCE [LARGE SCALE GENOMIC DNA]</scope>
    <source>
        <strain evidence="1 2">DSM 45791</strain>
    </source>
</reference>